<dbReference type="InterPro" id="IPR007763">
    <property type="entry name" value="NDUFA12"/>
</dbReference>
<dbReference type="PANTHER" id="PTHR12910">
    <property type="entry name" value="NADH-UBIQUINONE OXIDOREDUCTASE SUBUNIT B17.2"/>
    <property type="match status" value="1"/>
</dbReference>
<protein>
    <recommendedName>
        <fullName evidence="2">NADH dehydrogenase [ubiquinone] 1 alpha subcomplex subunit 12</fullName>
    </recommendedName>
</protein>
<keyword evidence="2" id="KW-0249">Electron transport</keyword>
<dbReference type="AlphaFoldDB" id="A0A7S2YKD1"/>
<comment type="similarity">
    <text evidence="1 2">Belongs to the complex I NDUFA12 subunit family.</text>
</comment>
<evidence type="ECO:0000256" key="1">
    <source>
        <dbReference type="ARBA" id="ARBA00007355"/>
    </source>
</evidence>
<gene>
    <name evidence="4" type="ORF">APAL1065_LOCUS19681</name>
</gene>
<evidence type="ECO:0000256" key="2">
    <source>
        <dbReference type="RuleBase" id="RU363103"/>
    </source>
</evidence>
<dbReference type="GO" id="GO:0006979">
    <property type="term" value="P:response to oxidative stress"/>
    <property type="evidence" value="ECO:0007669"/>
    <property type="project" value="TreeGrafter"/>
</dbReference>
<feature type="compositionally biased region" description="Polar residues" evidence="3">
    <location>
        <begin position="219"/>
        <end position="229"/>
    </location>
</feature>
<sequence>MVWSVICTFQQALKYRGGLWGLIIHMYTNGDYPFKFGTYMGCDAMGNRYYENRIDYPWGQQRWVEPSDINNFDATQIPPEWHGWMHHMNDATPLLEDEYIAEKLKHVMYGEVSHNPFKHNIGHQEPYFNFHGMHNLSQVRSRGYNIGNPVVGLPPGAPDAYYTQPGSPYNPASIRPYVQEGDLDEAKGGGRPYKSEMWRKRLLTPEELEAEEKEKNTIVLESTDATPAMSTRELLMQLRGGTRRAA</sequence>
<proteinExistence type="inferred from homology"/>
<keyword evidence="2" id="KW-0999">Mitochondrion inner membrane</keyword>
<accession>A0A7S2YKD1</accession>
<keyword evidence="2" id="KW-0472">Membrane</keyword>
<dbReference type="GO" id="GO:0045271">
    <property type="term" value="C:respiratory chain complex I"/>
    <property type="evidence" value="ECO:0007669"/>
    <property type="project" value="InterPro"/>
</dbReference>
<organism evidence="4">
    <name type="scientific">Entomoneis paludosa</name>
    <dbReference type="NCBI Taxonomy" id="265537"/>
    <lineage>
        <taxon>Eukaryota</taxon>
        <taxon>Sar</taxon>
        <taxon>Stramenopiles</taxon>
        <taxon>Ochrophyta</taxon>
        <taxon>Bacillariophyta</taxon>
        <taxon>Bacillariophyceae</taxon>
        <taxon>Bacillariophycidae</taxon>
        <taxon>Entomoneidaceae</taxon>
        <taxon>Entomoneis</taxon>
    </lineage>
</organism>
<reference evidence="4" key="1">
    <citation type="submission" date="2021-01" db="EMBL/GenBank/DDBJ databases">
        <authorList>
            <person name="Corre E."/>
            <person name="Pelletier E."/>
            <person name="Niang G."/>
            <person name="Scheremetjew M."/>
            <person name="Finn R."/>
            <person name="Kale V."/>
            <person name="Holt S."/>
            <person name="Cochrane G."/>
            <person name="Meng A."/>
            <person name="Brown T."/>
            <person name="Cohen L."/>
        </authorList>
    </citation>
    <scope>NUCLEOTIDE SEQUENCE</scope>
    <source>
        <strain evidence="4">CCMP125</strain>
    </source>
</reference>
<dbReference type="GO" id="GO:0005743">
    <property type="term" value="C:mitochondrial inner membrane"/>
    <property type="evidence" value="ECO:0007669"/>
    <property type="project" value="UniProtKB-SubCell"/>
</dbReference>
<comment type="subcellular location">
    <subcellularLocation>
        <location evidence="2">Mitochondrion inner membrane</location>
        <topology evidence="2">Peripheral membrane protein</topology>
        <orientation evidence="2">Matrix side</orientation>
    </subcellularLocation>
</comment>
<name>A0A7S2YKD1_9STRA</name>
<keyword evidence="2" id="KW-0679">Respiratory chain</keyword>
<keyword evidence="2" id="KW-0813">Transport</keyword>
<comment type="function">
    <text evidence="2">Accessory subunit of the mitochondrial membrane respiratory chain NADH dehydrogenase (Complex I), that is believed not to be involved in catalysis. Complex I functions in the transfer of electrons from NADH to the respiratory chain. The immediate electron acceptor for the enzyme is believed to be ubiquinone.</text>
</comment>
<dbReference type="PANTHER" id="PTHR12910:SF2">
    <property type="entry name" value="NADH DEHYDROGENASE [UBIQUINONE] 1 ALPHA SUBCOMPLEX SUBUNIT 12"/>
    <property type="match status" value="1"/>
</dbReference>
<dbReference type="Pfam" id="PF05071">
    <property type="entry name" value="NDUFA12"/>
    <property type="match status" value="1"/>
</dbReference>
<feature type="region of interest" description="Disordered" evidence="3">
    <location>
        <begin position="208"/>
        <end position="229"/>
    </location>
</feature>
<evidence type="ECO:0000313" key="4">
    <source>
        <dbReference type="EMBL" id="CAD9980753.1"/>
    </source>
</evidence>
<evidence type="ECO:0000256" key="3">
    <source>
        <dbReference type="SAM" id="MobiDB-lite"/>
    </source>
</evidence>
<dbReference type="EMBL" id="HBHT01029304">
    <property type="protein sequence ID" value="CAD9980753.1"/>
    <property type="molecule type" value="Transcribed_RNA"/>
</dbReference>
<keyword evidence="2" id="KW-0496">Mitochondrion</keyword>